<gene>
    <name evidence="3" type="primary">SDCBP</name>
    <name evidence="3" type="ORF">EVAR_7118_1</name>
</gene>
<dbReference type="Proteomes" id="UP000299102">
    <property type="component" value="Unassembled WGS sequence"/>
</dbReference>
<dbReference type="PANTHER" id="PTHR12345:SF3">
    <property type="entry name" value="PDZ DOMAIN-CONTAINING PROTEIN"/>
    <property type="match status" value="1"/>
</dbReference>
<dbReference type="PANTHER" id="PTHR12345">
    <property type="entry name" value="SYNTENIN RELATED"/>
    <property type="match status" value="1"/>
</dbReference>
<dbReference type="PROSITE" id="PS50106">
    <property type="entry name" value="PDZ"/>
    <property type="match status" value="2"/>
</dbReference>
<dbReference type="SMART" id="SM00228">
    <property type="entry name" value="PDZ"/>
    <property type="match status" value="2"/>
</dbReference>
<dbReference type="SUPFAM" id="SSF50156">
    <property type="entry name" value="PDZ domain-like"/>
    <property type="match status" value="2"/>
</dbReference>
<proteinExistence type="predicted"/>
<reference evidence="3 4" key="1">
    <citation type="journal article" date="2019" name="Commun. Biol.">
        <title>The bagworm genome reveals a unique fibroin gene that provides high tensile strength.</title>
        <authorList>
            <person name="Kono N."/>
            <person name="Nakamura H."/>
            <person name="Ohtoshi R."/>
            <person name="Tomita M."/>
            <person name="Numata K."/>
            <person name="Arakawa K."/>
        </authorList>
    </citation>
    <scope>NUCLEOTIDE SEQUENCE [LARGE SCALE GENOMIC DNA]</scope>
</reference>
<keyword evidence="1" id="KW-0677">Repeat</keyword>
<dbReference type="STRING" id="151549.A0A4C1U6C1"/>
<sequence>MALYPSLEDMKVDNMVRAQLTYQANSSIAQNYPSAPPSYPSASPSALTGHVYPALAEYMGLELSSDVIALNMPEYQVQQPFPLLVHHTRPLINTSNHITVKKNLCPSRRFVLKELLLDVPEKFFVWAMTVMLYAQSTTLQKAIVSQAIRQVVLCKDGDGKVGVRLHSVNNGVFVCYVAAGSPAALAGLRFGDQVLEINNIALAGMSMDKCHEILRKAPVNGITMAVRDRPFERTVTLHKDSLGHVGFHFKDGKIVGLVKDSSAARNGVLTEHQILEINTINVVGMKDKEISKVINESPSVVNITIIPYYIYKHMISKMSTSLFKELDRTPAV</sequence>
<dbReference type="Gene3D" id="2.30.42.10">
    <property type="match status" value="2"/>
</dbReference>
<evidence type="ECO:0000259" key="2">
    <source>
        <dbReference type="PROSITE" id="PS50106"/>
    </source>
</evidence>
<evidence type="ECO:0000256" key="1">
    <source>
        <dbReference type="ARBA" id="ARBA00022737"/>
    </source>
</evidence>
<evidence type="ECO:0000313" key="4">
    <source>
        <dbReference type="Proteomes" id="UP000299102"/>
    </source>
</evidence>
<dbReference type="CDD" id="cd06721">
    <property type="entry name" value="PDZ1_syntenin-like"/>
    <property type="match status" value="1"/>
</dbReference>
<dbReference type="OrthoDB" id="10059177at2759"/>
<dbReference type="AlphaFoldDB" id="A0A4C1U6C1"/>
<dbReference type="InterPro" id="IPR051230">
    <property type="entry name" value="APP-Binding"/>
</dbReference>
<dbReference type="InterPro" id="IPR036034">
    <property type="entry name" value="PDZ_sf"/>
</dbReference>
<name>A0A4C1U6C1_EUMVA</name>
<dbReference type="Pfam" id="PF00595">
    <property type="entry name" value="PDZ"/>
    <property type="match status" value="1"/>
</dbReference>
<organism evidence="3 4">
    <name type="scientific">Eumeta variegata</name>
    <name type="common">Bagworm moth</name>
    <name type="synonym">Eumeta japonica</name>
    <dbReference type="NCBI Taxonomy" id="151549"/>
    <lineage>
        <taxon>Eukaryota</taxon>
        <taxon>Metazoa</taxon>
        <taxon>Ecdysozoa</taxon>
        <taxon>Arthropoda</taxon>
        <taxon>Hexapoda</taxon>
        <taxon>Insecta</taxon>
        <taxon>Pterygota</taxon>
        <taxon>Neoptera</taxon>
        <taxon>Endopterygota</taxon>
        <taxon>Lepidoptera</taxon>
        <taxon>Glossata</taxon>
        <taxon>Ditrysia</taxon>
        <taxon>Tineoidea</taxon>
        <taxon>Psychidae</taxon>
        <taxon>Oiketicinae</taxon>
        <taxon>Eumeta</taxon>
    </lineage>
</organism>
<keyword evidence="4" id="KW-1185">Reference proteome</keyword>
<dbReference type="InterPro" id="IPR001478">
    <property type="entry name" value="PDZ"/>
</dbReference>
<dbReference type="EMBL" id="BGZK01000134">
    <property type="protein sequence ID" value="GBP21905.1"/>
    <property type="molecule type" value="Genomic_DNA"/>
</dbReference>
<comment type="caution">
    <text evidence="3">The sequence shown here is derived from an EMBL/GenBank/DDBJ whole genome shotgun (WGS) entry which is preliminary data.</text>
</comment>
<dbReference type="FunFam" id="2.30.42.10:FF:000043">
    <property type="entry name" value="Syntenin-1 isoform X1"/>
    <property type="match status" value="1"/>
</dbReference>
<accession>A0A4C1U6C1</accession>
<feature type="domain" description="PDZ" evidence="2">
    <location>
        <begin position="234"/>
        <end position="309"/>
    </location>
</feature>
<protein>
    <submittedName>
        <fullName evidence="3">Syntenin-1</fullName>
    </submittedName>
</protein>
<feature type="domain" description="PDZ" evidence="2">
    <location>
        <begin position="150"/>
        <end position="218"/>
    </location>
</feature>
<evidence type="ECO:0000313" key="3">
    <source>
        <dbReference type="EMBL" id="GBP21905.1"/>
    </source>
</evidence>
<dbReference type="CDD" id="cd06794">
    <property type="entry name" value="PDZ2_syntenin-like"/>
    <property type="match status" value="1"/>
</dbReference>
<dbReference type="GO" id="GO:0005737">
    <property type="term" value="C:cytoplasm"/>
    <property type="evidence" value="ECO:0007669"/>
    <property type="project" value="TreeGrafter"/>
</dbReference>
<dbReference type="GO" id="GO:0005886">
    <property type="term" value="C:plasma membrane"/>
    <property type="evidence" value="ECO:0007669"/>
    <property type="project" value="TreeGrafter"/>
</dbReference>